<organism evidence="1 2">
    <name type="scientific">Elysia chlorotica</name>
    <name type="common">Eastern emerald elysia</name>
    <name type="synonym">Sea slug</name>
    <dbReference type="NCBI Taxonomy" id="188477"/>
    <lineage>
        <taxon>Eukaryota</taxon>
        <taxon>Metazoa</taxon>
        <taxon>Spiralia</taxon>
        <taxon>Lophotrochozoa</taxon>
        <taxon>Mollusca</taxon>
        <taxon>Gastropoda</taxon>
        <taxon>Heterobranchia</taxon>
        <taxon>Euthyneura</taxon>
        <taxon>Panpulmonata</taxon>
        <taxon>Sacoglossa</taxon>
        <taxon>Placobranchoidea</taxon>
        <taxon>Plakobranchidae</taxon>
        <taxon>Elysia</taxon>
    </lineage>
</organism>
<evidence type="ECO:0000313" key="1">
    <source>
        <dbReference type="EMBL" id="RUS86989.1"/>
    </source>
</evidence>
<gene>
    <name evidence="1" type="ORF">EGW08_005227</name>
</gene>
<accession>A0A3S1BMC8</accession>
<proteinExistence type="predicted"/>
<reference evidence="1 2" key="1">
    <citation type="submission" date="2019-01" db="EMBL/GenBank/DDBJ databases">
        <title>A draft genome assembly of the solar-powered sea slug Elysia chlorotica.</title>
        <authorList>
            <person name="Cai H."/>
            <person name="Li Q."/>
            <person name="Fang X."/>
            <person name="Li J."/>
            <person name="Curtis N.E."/>
            <person name="Altenburger A."/>
            <person name="Shibata T."/>
            <person name="Feng M."/>
            <person name="Maeda T."/>
            <person name="Schwartz J.A."/>
            <person name="Shigenobu S."/>
            <person name="Lundholm N."/>
            <person name="Nishiyama T."/>
            <person name="Yang H."/>
            <person name="Hasebe M."/>
            <person name="Li S."/>
            <person name="Pierce S.K."/>
            <person name="Wang J."/>
        </authorList>
    </citation>
    <scope>NUCLEOTIDE SEQUENCE [LARGE SCALE GENOMIC DNA]</scope>
    <source>
        <strain evidence="1">EC2010</strain>
        <tissue evidence="1">Whole organism of an adult</tissue>
    </source>
</reference>
<comment type="caution">
    <text evidence="1">The sequence shown here is derived from an EMBL/GenBank/DDBJ whole genome shotgun (WGS) entry which is preliminary data.</text>
</comment>
<evidence type="ECO:0000313" key="2">
    <source>
        <dbReference type="Proteomes" id="UP000271974"/>
    </source>
</evidence>
<protein>
    <submittedName>
        <fullName evidence="1">Uncharacterized protein</fullName>
    </submittedName>
</protein>
<dbReference type="AlphaFoldDB" id="A0A3S1BMC8"/>
<keyword evidence="2" id="KW-1185">Reference proteome</keyword>
<dbReference type="EMBL" id="RQTK01000122">
    <property type="protein sequence ID" value="RUS86989.1"/>
    <property type="molecule type" value="Genomic_DNA"/>
</dbReference>
<dbReference type="Proteomes" id="UP000271974">
    <property type="component" value="Unassembled WGS sequence"/>
</dbReference>
<name>A0A3S1BMC8_ELYCH</name>
<sequence length="289" mass="31565">MIPSSRHFVVLYDLKGLVRRQSRGISQAGEALVAELVGLWVVQPPSRPRCPPSLPALGDSAPLQTRLRAITNARGGGPGGRGVVSRPPSRMACHTWADRGRPGTGRASSYLVHYLDSVIILIRPHACLQHIAWDAEQAVYSLVLAHYLAGHRLISCTIWPGIVLSRALSGRASSYLAHYLAGHRLISRTIWPGIVLSRALSGRASSYLAHYLAGHRLISRTIWPGIVLSRALSGRASSYLAHYLAGHRLISRTIWPGIVLSRALSGRASSYLAHYLAGHRLIWCTIWAL</sequence>